<dbReference type="EC" id="2.7.7.41" evidence="6 18"/>
<evidence type="ECO:0000256" key="9">
    <source>
        <dbReference type="ARBA" id="ARBA00022516"/>
    </source>
</evidence>
<feature type="transmembrane region" description="Helical" evidence="19">
    <location>
        <begin position="55"/>
        <end position="74"/>
    </location>
</feature>
<reference evidence="20 21" key="1">
    <citation type="submission" date="2019-03" db="EMBL/GenBank/DDBJ databases">
        <title>Genomic Encyclopedia of Type Strains, Phase IV (KMG-IV): sequencing the most valuable type-strain genomes for metagenomic binning, comparative biology and taxonomic classification.</title>
        <authorList>
            <person name="Goeker M."/>
        </authorList>
    </citation>
    <scope>NUCLEOTIDE SEQUENCE [LARGE SCALE GENOMIC DNA]</scope>
    <source>
        <strain evidence="20 21">DSM 16998</strain>
    </source>
</reference>
<evidence type="ECO:0000256" key="8">
    <source>
        <dbReference type="ARBA" id="ARBA00022475"/>
    </source>
</evidence>
<comment type="subcellular location">
    <subcellularLocation>
        <location evidence="2">Cell membrane</location>
        <topology evidence="2">Multi-pass membrane protein</topology>
    </subcellularLocation>
</comment>
<keyword evidence="12 18" id="KW-0548">Nucleotidyltransferase</keyword>
<dbReference type="Proteomes" id="UP000295361">
    <property type="component" value="Unassembled WGS sequence"/>
</dbReference>
<feature type="transmembrane region" description="Helical" evidence="19">
    <location>
        <begin position="214"/>
        <end position="232"/>
    </location>
</feature>
<evidence type="ECO:0000256" key="3">
    <source>
        <dbReference type="ARBA" id="ARBA00005119"/>
    </source>
</evidence>
<keyword evidence="17" id="KW-1208">Phospholipid metabolism</keyword>
<evidence type="ECO:0000313" key="20">
    <source>
        <dbReference type="EMBL" id="TDP74216.1"/>
    </source>
</evidence>
<sequence length="283" mass="29943">MLKQRIVTAVVLLAILLPALFAASPWPFALLTLVLIAAAGWEWARLNGLAGAAALAYGGLTAALCAGTLLSVGLHAMPSWVWWGVSLAWVLGGAYALSLGPAGWPRLGKAPRLALGLLCLWAAWLAMAQAKAMSINFLLSIFCLVWMADIAAYFGGRAFGKRKLAPAISPGKSWEGVWSGMAGVFALALLWAFVIDQQLIVDGPSLYQLLFVKFGWLIALLALLLLSAMSVVGDLFESLIKRACGAKDSSGLLPGHGGVLDRVDALLPVFPLAMALASHSRYF</sequence>
<evidence type="ECO:0000256" key="7">
    <source>
        <dbReference type="ARBA" id="ARBA00019373"/>
    </source>
</evidence>
<dbReference type="OrthoDB" id="9799199at2"/>
<evidence type="ECO:0000256" key="17">
    <source>
        <dbReference type="ARBA" id="ARBA00023264"/>
    </source>
</evidence>
<dbReference type="InterPro" id="IPR000374">
    <property type="entry name" value="PC_trans"/>
</dbReference>
<comment type="pathway">
    <text evidence="4">Lipid metabolism.</text>
</comment>
<keyword evidence="14" id="KW-0443">Lipid metabolism</keyword>
<evidence type="ECO:0000256" key="2">
    <source>
        <dbReference type="ARBA" id="ARBA00004651"/>
    </source>
</evidence>
<keyword evidence="9" id="KW-0444">Lipid biosynthesis</keyword>
<dbReference type="GO" id="GO:0016024">
    <property type="term" value="P:CDP-diacylglycerol biosynthetic process"/>
    <property type="evidence" value="ECO:0007669"/>
    <property type="project" value="UniProtKB-UniPathway"/>
</dbReference>
<feature type="transmembrane region" description="Helical" evidence="19">
    <location>
        <begin position="80"/>
        <end position="98"/>
    </location>
</feature>
<dbReference type="PANTHER" id="PTHR46382:SF1">
    <property type="entry name" value="PHOSPHATIDATE CYTIDYLYLTRANSFERASE"/>
    <property type="match status" value="1"/>
</dbReference>
<protein>
    <recommendedName>
        <fullName evidence="7 18">Phosphatidate cytidylyltransferase</fullName>
        <ecNumber evidence="6 18">2.7.7.41</ecNumber>
    </recommendedName>
</protein>
<dbReference type="AlphaFoldDB" id="A0A4R6QSP8"/>
<dbReference type="InParanoid" id="A0A4R6QSP8"/>
<feature type="transmembrane region" description="Helical" evidence="19">
    <location>
        <begin position="176"/>
        <end position="194"/>
    </location>
</feature>
<dbReference type="EMBL" id="SNXS01000001">
    <property type="protein sequence ID" value="TDP74216.1"/>
    <property type="molecule type" value="Genomic_DNA"/>
</dbReference>
<keyword evidence="16" id="KW-0594">Phospholipid biosynthesis</keyword>
<gene>
    <name evidence="20" type="ORF">DES47_101272</name>
</gene>
<evidence type="ECO:0000256" key="16">
    <source>
        <dbReference type="ARBA" id="ARBA00023209"/>
    </source>
</evidence>
<dbReference type="Pfam" id="PF01148">
    <property type="entry name" value="CTP_transf_1"/>
    <property type="match status" value="1"/>
</dbReference>
<evidence type="ECO:0000256" key="11">
    <source>
        <dbReference type="ARBA" id="ARBA00022692"/>
    </source>
</evidence>
<evidence type="ECO:0000256" key="10">
    <source>
        <dbReference type="ARBA" id="ARBA00022679"/>
    </source>
</evidence>
<feature type="transmembrane region" description="Helical" evidence="19">
    <location>
        <begin position="133"/>
        <end position="155"/>
    </location>
</feature>
<evidence type="ECO:0000256" key="1">
    <source>
        <dbReference type="ARBA" id="ARBA00001698"/>
    </source>
</evidence>
<evidence type="ECO:0000256" key="6">
    <source>
        <dbReference type="ARBA" id="ARBA00012487"/>
    </source>
</evidence>
<proteinExistence type="inferred from homology"/>
<evidence type="ECO:0000256" key="15">
    <source>
        <dbReference type="ARBA" id="ARBA00023136"/>
    </source>
</evidence>
<evidence type="ECO:0000256" key="4">
    <source>
        <dbReference type="ARBA" id="ARBA00005189"/>
    </source>
</evidence>
<keyword evidence="13 19" id="KW-1133">Transmembrane helix</keyword>
<dbReference type="GO" id="GO:0005886">
    <property type="term" value="C:plasma membrane"/>
    <property type="evidence" value="ECO:0007669"/>
    <property type="project" value="UniProtKB-SubCell"/>
</dbReference>
<evidence type="ECO:0000313" key="21">
    <source>
        <dbReference type="Proteomes" id="UP000295361"/>
    </source>
</evidence>
<comment type="similarity">
    <text evidence="5 18">Belongs to the CDS family.</text>
</comment>
<keyword evidence="11 18" id="KW-0812">Transmembrane</keyword>
<keyword evidence="8" id="KW-1003">Cell membrane</keyword>
<keyword evidence="10 18" id="KW-0808">Transferase</keyword>
<dbReference type="RefSeq" id="WP_133698864.1">
    <property type="nucleotide sequence ID" value="NZ_SNXS01000001.1"/>
</dbReference>
<dbReference type="UniPathway" id="UPA00557">
    <property type="reaction ID" value="UER00614"/>
</dbReference>
<evidence type="ECO:0000256" key="13">
    <source>
        <dbReference type="ARBA" id="ARBA00022989"/>
    </source>
</evidence>
<evidence type="ECO:0000256" key="14">
    <source>
        <dbReference type="ARBA" id="ARBA00023098"/>
    </source>
</evidence>
<dbReference type="PANTHER" id="PTHR46382">
    <property type="entry name" value="PHOSPHATIDATE CYTIDYLYLTRANSFERASE"/>
    <property type="match status" value="1"/>
</dbReference>
<keyword evidence="21" id="KW-1185">Reference proteome</keyword>
<comment type="caution">
    <text evidence="20">The sequence shown here is derived from an EMBL/GenBank/DDBJ whole genome shotgun (WGS) entry which is preliminary data.</text>
</comment>
<dbReference type="PROSITE" id="PS01315">
    <property type="entry name" value="CDS"/>
    <property type="match status" value="1"/>
</dbReference>
<comment type="pathway">
    <text evidence="3 18">Phospholipid metabolism; CDP-diacylglycerol biosynthesis; CDP-diacylglycerol from sn-glycerol 3-phosphate: step 3/3.</text>
</comment>
<evidence type="ECO:0000256" key="12">
    <source>
        <dbReference type="ARBA" id="ARBA00022695"/>
    </source>
</evidence>
<dbReference type="FunCoup" id="A0A4R6QSP8">
    <property type="interactions" value="479"/>
</dbReference>
<comment type="catalytic activity">
    <reaction evidence="1 18">
        <text>a 1,2-diacyl-sn-glycero-3-phosphate + CTP + H(+) = a CDP-1,2-diacyl-sn-glycerol + diphosphate</text>
        <dbReference type="Rhea" id="RHEA:16229"/>
        <dbReference type="ChEBI" id="CHEBI:15378"/>
        <dbReference type="ChEBI" id="CHEBI:33019"/>
        <dbReference type="ChEBI" id="CHEBI:37563"/>
        <dbReference type="ChEBI" id="CHEBI:58332"/>
        <dbReference type="ChEBI" id="CHEBI:58608"/>
        <dbReference type="EC" id="2.7.7.41"/>
    </reaction>
</comment>
<evidence type="ECO:0000256" key="19">
    <source>
        <dbReference type="SAM" id="Phobius"/>
    </source>
</evidence>
<evidence type="ECO:0000256" key="18">
    <source>
        <dbReference type="RuleBase" id="RU003938"/>
    </source>
</evidence>
<accession>A0A4R6QSP8</accession>
<evidence type="ECO:0000256" key="5">
    <source>
        <dbReference type="ARBA" id="ARBA00010185"/>
    </source>
</evidence>
<dbReference type="GO" id="GO:0004605">
    <property type="term" value="F:phosphatidate cytidylyltransferase activity"/>
    <property type="evidence" value="ECO:0007669"/>
    <property type="project" value="UniProtKB-EC"/>
</dbReference>
<name>A0A4R6QSP8_9BURK</name>
<organism evidence="20 21">
    <name type="scientific">Roseateles toxinivorans</name>
    <dbReference type="NCBI Taxonomy" id="270368"/>
    <lineage>
        <taxon>Bacteria</taxon>
        <taxon>Pseudomonadati</taxon>
        <taxon>Pseudomonadota</taxon>
        <taxon>Betaproteobacteria</taxon>
        <taxon>Burkholderiales</taxon>
        <taxon>Sphaerotilaceae</taxon>
        <taxon>Roseateles</taxon>
    </lineage>
</organism>
<keyword evidence="15 19" id="KW-0472">Membrane</keyword>